<evidence type="ECO:0000256" key="6">
    <source>
        <dbReference type="SAM" id="SignalP"/>
    </source>
</evidence>
<dbReference type="SUPFAM" id="SSF57535">
    <property type="entry name" value="Complement control module/SCR domain"/>
    <property type="match status" value="2"/>
</dbReference>
<dbReference type="PANTHER" id="PTHR45785">
    <property type="entry name" value="COMPLEMENT FACTOR H-RELATED"/>
    <property type="match status" value="1"/>
</dbReference>
<protein>
    <submittedName>
        <fullName evidence="8">Sushi domain protein</fullName>
    </submittedName>
</protein>
<keyword evidence="2 5" id="KW-0768">Sushi</keyword>
<dbReference type="OrthoDB" id="5798196at2759"/>
<evidence type="ECO:0000313" key="9">
    <source>
        <dbReference type="Proteomes" id="UP000053660"/>
    </source>
</evidence>
<evidence type="ECO:0000256" key="5">
    <source>
        <dbReference type="PROSITE-ProRule" id="PRU00302"/>
    </source>
</evidence>
<name>A0A0B1SN10_OESDE</name>
<evidence type="ECO:0000256" key="3">
    <source>
        <dbReference type="ARBA" id="ARBA00022729"/>
    </source>
</evidence>
<dbReference type="Gene3D" id="2.10.70.10">
    <property type="entry name" value="Complement Module, domain 1"/>
    <property type="match status" value="2"/>
</dbReference>
<dbReference type="SMART" id="SM00032">
    <property type="entry name" value="CCP"/>
    <property type="match status" value="3"/>
</dbReference>
<feature type="chain" id="PRO_5002082581" evidence="6">
    <location>
        <begin position="17"/>
        <end position="373"/>
    </location>
</feature>
<dbReference type="CDD" id="cd00033">
    <property type="entry name" value="CCP"/>
    <property type="match status" value="1"/>
</dbReference>
<feature type="disulfide bond" evidence="5">
    <location>
        <begin position="107"/>
        <end position="134"/>
    </location>
</feature>
<evidence type="ECO:0000259" key="7">
    <source>
        <dbReference type="PROSITE" id="PS50923"/>
    </source>
</evidence>
<dbReference type="Proteomes" id="UP000053660">
    <property type="component" value="Unassembled WGS sequence"/>
</dbReference>
<dbReference type="InterPro" id="IPR000436">
    <property type="entry name" value="Sushi_SCR_CCP_dom"/>
</dbReference>
<dbReference type="InterPro" id="IPR051503">
    <property type="entry name" value="ComplSys_Reg/VirEntry_Med"/>
</dbReference>
<proteinExistence type="predicted"/>
<keyword evidence="9" id="KW-1185">Reference proteome</keyword>
<feature type="signal peptide" evidence="6">
    <location>
        <begin position="1"/>
        <end position="16"/>
    </location>
</feature>
<evidence type="ECO:0000256" key="1">
    <source>
        <dbReference type="ARBA" id="ARBA00004328"/>
    </source>
</evidence>
<sequence length="373" mass="39371">MIVLVLFAVVLKYADADCPAPSIPSGIIIDNTGPYPNGATINARCKGNGYFLGPSFMTCVFGNWAPPFLGKCSNGPEFSCPTPQAPEGAHLSRQGPFGNGDTVEAICDKGGHIIGVSSMACVMGNWAPSFFGECTTGSKYSCTIPSPKPGMSLSHQGVVPSETSVTATCTEDMKVLTGIESISCVLGHWAPNQFGDCVDVNKLGKVVYSDGKGQVIIKYRNETDVQDLGNGELLIKYSSGKLDRQLDMGSTCHVSGGYGIEEVKGYRGTPDSEGHQWKIVDGMIYRDGANMPSFGLNYGTIRLSGFEVIPQNKRTNILPGTIGVTVLNNVLYINGVPVARRTGSGSQGIFVNTVTGGLGGVGLFNDNSDSIIR</sequence>
<evidence type="ECO:0000256" key="4">
    <source>
        <dbReference type="ARBA" id="ARBA00023157"/>
    </source>
</evidence>
<keyword evidence="3 6" id="KW-0732">Signal</keyword>
<dbReference type="AlphaFoldDB" id="A0A0B1SN10"/>
<feature type="domain" description="Sushi" evidence="7">
    <location>
        <begin position="16"/>
        <end position="74"/>
    </location>
</feature>
<accession>A0A0B1SN10</accession>
<evidence type="ECO:0000313" key="8">
    <source>
        <dbReference type="EMBL" id="KHJ86688.1"/>
    </source>
</evidence>
<evidence type="ECO:0000256" key="2">
    <source>
        <dbReference type="ARBA" id="ARBA00022659"/>
    </source>
</evidence>
<organism evidence="8 9">
    <name type="scientific">Oesophagostomum dentatum</name>
    <name type="common">Nodular worm</name>
    <dbReference type="NCBI Taxonomy" id="61180"/>
    <lineage>
        <taxon>Eukaryota</taxon>
        <taxon>Metazoa</taxon>
        <taxon>Ecdysozoa</taxon>
        <taxon>Nematoda</taxon>
        <taxon>Chromadorea</taxon>
        <taxon>Rhabditida</taxon>
        <taxon>Rhabditina</taxon>
        <taxon>Rhabditomorpha</taxon>
        <taxon>Strongyloidea</taxon>
        <taxon>Strongylidae</taxon>
        <taxon>Oesophagostomum</taxon>
    </lineage>
</organism>
<reference evidence="8 9" key="1">
    <citation type="submission" date="2014-03" db="EMBL/GenBank/DDBJ databases">
        <title>Draft genome of the hookworm Oesophagostomum dentatum.</title>
        <authorList>
            <person name="Mitreva M."/>
        </authorList>
    </citation>
    <scope>NUCLEOTIDE SEQUENCE [LARGE SCALE GENOMIC DNA]</scope>
    <source>
        <strain evidence="8 9">OD-Hann</strain>
    </source>
</reference>
<dbReference type="PROSITE" id="PS50923">
    <property type="entry name" value="SUSHI"/>
    <property type="match status" value="2"/>
</dbReference>
<comment type="caution">
    <text evidence="5">Lacks conserved residue(s) required for the propagation of feature annotation.</text>
</comment>
<dbReference type="EMBL" id="KN559663">
    <property type="protein sequence ID" value="KHJ86688.1"/>
    <property type="molecule type" value="Genomic_DNA"/>
</dbReference>
<gene>
    <name evidence="8" type="ORF">OESDEN_13553</name>
</gene>
<comment type="subcellular location">
    <subcellularLocation>
        <location evidence="1">Virion</location>
    </subcellularLocation>
</comment>
<feature type="domain" description="Sushi" evidence="7">
    <location>
        <begin position="78"/>
        <end position="136"/>
    </location>
</feature>
<feature type="disulfide bond" evidence="5">
    <location>
        <begin position="45"/>
        <end position="72"/>
    </location>
</feature>
<keyword evidence="4 5" id="KW-1015">Disulfide bond</keyword>
<dbReference type="PANTHER" id="PTHR45785:SF2">
    <property type="entry name" value="COMPLEMENT FACTOR H-RELATED"/>
    <property type="match status" value="1"/>
</dbReference>
<dbReference type="InterPro" id="IPR035976">
    <property type="entry name" value="Sushi/SCR/CCP_sf"/>
</dbReference>